<dbReference type="PRINTS" id="PR01001">
    <property type="entry name" value="FADG3PDH"/>
</dbReference>
<dbReference type="InterPro" id="IPR038299">
    <property type="entry name" value="DAO_C_sf"/>
</dbReference>
<dbReference type="EMBL" id="BDCO01000003">
    <property type="protein sequence ID" value="GAT35076.1"/>
    <property type="molecule type" value="Genomic_DNA"/>
</dbReference>
<evidence type="ECO:0000259" key="8">
    <source>
        <dbReference type="Pfam" id="PF16901"/>
    </source>
</evidence>
<dbReference type="STRING" id="690879.TSACC_3137"/>
<dbReference type="GO" id="GO:0004368">
    <property type="term" value="F:glycerol-3-phosphate dehydrogenase (quinone) activity"/>
    <property type="evidence" value="ECO:0007669"/>
    <property type="project" value="InterPro"/>
</dbReference>
<evidence type="ECO:0000256" key="2">
    <source>
        <dbReference type="ARBA" id="ARBA00007330"/>
    </source>
</evidence>
<dbReference type="PANTHER" id="PTHR11985">
    <property type="entry name" value="GLYCEROL-3-PHOSPHATE DEHYDROGENASE"/>
    <property type="match status" value="1"/>
</dbReference>
<evidence type="ECO:0000256" key="5">
    <source>
        <dbReference type="ARBA" id="ARBA00022827"/>
    </source>
</evidence>
<dbReference type="Proteomes" id="UP000076023">
    <property type="component" value="Unassembled WGS sequence"/>
</dbReference>
<dbReference type="InterPro" id="IPR000447">
    <property type="entry name" value="G3P_DH_FAD-dep"/>
</dbReference>
<feature type="domain" description="Alpha-glycerophosphate oxidase C-terminal" evidence="8">
    <location>
        <begin position="398"/>
        <end position="520"/>
    </location>
</feature>
<keyword evidence="3" id="KW-0285">Flavoprotein</keyword>
<dbReference type="Pfam" id="PF16901">
    <property type="entry name" value="DAO_C"/>
    <property type="match status" value="1"/>
</dbReference>
<evidence type="ECO:0000256" key="1">
    <source>
        <dbReference type="ARBA" id="ARBA00001974"/>
    </source>
</evidence>
<dbReference type="Gene3D" id="3.30.9.10">
    <property type="entry name" value="D-Amino Acid Oxidase, subunit A, domain 2"/>
    <property type="match status" value="1"/>
</dbReference>
<keyword evidence="6" id="KW-0560">Oxidoreductase</keyword>
<keyword evidence="4" id="KW-0319">Glycerol metabolism</keyword>
<gene>
    <name evidence="9" type="ORF">TSACC_3137</name>
</gene>
<dbReference type="GO" id="GO:0006071">
    <property type="term" value="P:glycerol metabolic process"/>
    <property type="evidence" value="ECO:0007669"/>
    <property type="project" value="UniProtKB-KW"/>
</dbReference>
<feature type="domain" description="FAD dependent oxidoreductase" evidence="7">
    <location>
        <begin position="34"/>
        <end position="392"/>
    </location>
</feature>
<dbReference type="GO" id="GO:0046168">
    <property type="term" value="P:glycerol-3-phosphate catabolic process"/>
    <property type="evidence" value="ECO:0007669"/>
    <property type="project" value="TreeGrafter"/>
</dbReference>
<dbReference type="PANTHER" id="PTHR11985:SF35">
    <property type="entry name" value="ANAEROBIC GLYCEROL-3-PHOSPHATE DEHYDROGENASE SUBUNIT A"/>
    <property type="match status" value="1"/>
</dbReference>
<keyword evidence="5" id="KW-0274">FAD</keyword>
<comment type="caution">
    <text evidence="9">The sequence shown here is derived from an EMBL/GenBank/DDBJ whole genome shotgun (WGS) entry which is preliminary data.</text>
</comment>
<name>A0A146GF27_TERSA</name>
<evidence type="ECO:0000259" key="7">
    <source>
        <dbReference type="Pfam" id="PF01266"/>
    </source>
</evidence>
<dbReference type="FunCoup" id="A0A146GF27">
    <property type="interactions" value="387"/>
</dbReference>
<dbReference type="Gene3D" id="1.10.8.870">
    <property type="entry name" value="Alpha-glycerophosphate oxidase, cap domain"/>
    <property type="match status" value="1"/>
</dbReference>
<sequence>MAQGRETRARLGNLTYFMNRNHLISRLSAEPEWDVAIVGGGATGLGVAVDAATRGLRTLLLEADDFAKGTSSRSTKLVHGGVRYLEQGDIPLVLEALRERGLLHRNAPQLVHHLSFIVPRYQWWEGPFFGIGLKVYDALAGRLNLAPSKLLSREETLSRIPNIEPDHLLGGVEYFDGQFDDSRLAVSLAQSAVDHGACVLNYFRVTGLLKEKDMVSGLVCEDQETRSRYEIRAKVVINATGIFADSIRKMDDSAAIPAIQPSQGVHLVFERDFLQGDSAIMVPHTDDGRVLFVIPWHGKVLVGTTDTAMQTPELEPKALDEEIGFILRNAARYLARDPQRSDILSVFAGQRPLVRPPGKDGSATKAISRNHEVLVSDSGLVTIVGGKWTTYRKMAEDTLNHASLIGGFDNRPCVTENLHLHGWRSPHAEALPMHLEVYGSDATKIEQLVAAEPALGEKIHPRLPYILANVAWAARNESARTLEDVLSRRTRALLLDAQASSEAAPAVAKLLAAELGKDDAWAAEQVAIFQKLAADYLPKAA</sequence>
<dbReference type="InterPro" id="IPR031656">
    <property type="entry name" value="DAO_C"/>
</dbReference>
<dbReference type="Gene3D" id="3.50.50.60">
    <property type="entry name" value="FAD/NAD(P)-binding domain"/>
    <property type="match status" value="1"/>
</dbReference>
<comment type="similarity">
    <text evidence="2">Belongs to the FAD-dependent glycerol-3-phosphate dehydrogenase family.</text>
</comment>
<evidence type="ECO:0000313" key="9">
    <source>
        <dbReference type="EMBL" id="GAT35076.1"/>
    </source>
</evidence>
<organism evidence="9 10">
    <name type="scientific">Terrimicrobium sacchariphilum</name>
    <dbReference type="NCBI Taxonomy" id="690879"/>
    <lineage>
        <taxon>Bacteria</taxon>
        <taxon>Pseudomonadati</taxon>
        <taxon>Verrucomicrobiota</taxon>
        <taxon>Terrimicrobiia</taxon>
        <taxon>Terrimicrobiales</taxon>
        <taxon>Terrimicrobiaceae</taxon>
        <taxon>Terrimicrobium</taxon>
    </lineage>
</organism>
<dbReference type="InterPro" id="IPR036188">
    <property type="entry name" value="FAD/NAD-bd_sf"/>
</dbReference>
<dbReference type="PROSITE" id="PS00978">
    <property type="entry name" value="FAD_G3PDH_2"/>
    <property type="match status" value="1"/>
</dbReference>
<evidence type="ECO:0000313" key="10">
    <source>
        <dbReference type="Proteomes" id="UP000076023"/>
    </source>
</evidence>
<dbReference type="InParanoid" id="A0A146GF27"/>
<dbReference type="InterPro" id="IPR006076">
    <property type="entry name" value="FAD-dep_OxRdtase"/>
</dbReference>
<proteinExistence type="inferred from homology"/>
<dbReference type="SUPFAM" id="SSF51905">
    <property type="entry name" value="FAD/NAD(P)-binding domain"/>
    <property type="match status" value="1"/>
</dbReference>
<dbReference type="Pfam" id="PF01266">
    <property type="entry name" value="DAO"/>
    <property type="match status" value="1"/>
</dbReference>
<dbReference type="AlphaFoldDB" id="A0A146GF27"/>
<evidence type="ECO:0000256" key="6">
    <source>
        <dbReference type="ARBA" id="ARBA00023002"/>
    </source>
</evidence>
<reference evidence="10" key="1">
    <citation type="journal article" date="2017" name="Genome Announc.">
        <title>Draft Genome Sequence of Terrimicrobium sacchariphilum NM-5T, a Facultative Anaerobic Soil Bacterium of the Class Spartobacteria.</title>
        <authorList>
            <person name="Qiu Y.L."/>
            <person name="Tourlousse D.M."/>
            <person name="Matsuura N."/>
            <person name="Ohashi A."/>
            <person name="Sekiguchi Y."/>
        </authorList>
    </citation>
    <scope>NUCLEOTIDE SEQUENCE [LARGE SCALE GENOMIC DNA]</scope>
    <source>
        <strain evidence="10">NM-5</strain>
    </source>
</reference>
<accession>A0A146GF27</accession>
<protein>
    <submittedName>
        <fullName evidence="9">Glycerol-3-phosphate dehydrogenase</fullName>
    </submittedName>
</protein>
<keyword evidence="10" id="KW-1185">Reference proteome</keyword>
<evidence type="ECO:0000256" key="3">
    <source>
        <dbReference type="ARBA" id="ARBA00022630"/>
    </source>
</evidence>
<evidence type="ECO:0000256" key="4">
    <source>
        <dbReference type="ARBA" id="ARBA00022798"/>
    </source>
</evidence>
<comment type="cofactor">
    <cofactor evidence="1">
        <name>FAD</name>
        <dbReference type="ChEBI" id="CHEBI:57692"/>
    </cofactor>
</comment>